<evidence type="ECO:0000313" key="2">
    <source>
        <dbReference type="Proteomes" id="UP000018001"/>
    </source>
</evidence>
<dbReference type="HOGENOM" id="CLU_086407_1_0_1"/>
<dbReference type="Pfam" id="PF04229">
    <property type="entry name" value="GrpB"/>
    <property type="match status" value="1"/>
</dbReference>
<dbReference type="AlphaFoldDB" id="V5FMN7"/>
<dbReference type="OrthoDB" id="630895at2759"/>
<proteinExistence type="predicted"/>
<dbReference type="SUPFAM" id="SSF81301">
    <property type="entry name" value="Nucleotidyltransferase"/>
    <property type="match status" value="1"/>
</dbReference>
<gene>
    <name evidence="1" type="ORF">PVAR5_7969</name>
</gene>
<organism evidence="1 2">
    <name type="scientific">Byssochlamys spectabilis (strain No. 5 / NBRC 109023)</name>
    <name type="common">Paecilomyces variotii</name>
    <dbReference type="NCBI Taxonomy" id="1356009"/>
    <lineage>
        <taxon>Eukaryota</taxon>
        <taxon>Fungi</taxon>
        <taxon>Dikarya</taxon>
        <taxon>Ascomycota</taxon>
        <taxon>Pezizomycotina</taxon>
        <taxon>Eurotiomycetes</taxon>
        <taxon>Eurotiomycetidae</taxon>
        <taxon>Eurotiales</taxon>
        <taxon>Thermoascaceae</taxon>
        <taxon>Paecilomyces</taxon>
    </lineage>
</organism>
<keyword evidence="2" id="KW-1185">Reference proteome</keyword>
<evidence type="ECO:0000313" key="1">
    <source>
        <dbReference type="EMBL" id="GAD99259.1"/>
    </source>
</evidence>
<dbReference type="PANTHER" id="PTHR34822:SF1">
    <property type="entry name" value="GRPB FAMILY PROTEIN"/>
    <property type="match status" value="1"/>
</dbReference>
<dbReference type="eggNOG" id="ENOG502SEGQ">
    <property type="taxonomic scope" value="Eukaryota"/>
</dbReference>
<dbReference type="InParanoid" id="V5FMN7"/>
<dbReference type="PANTHER" id="PTHR34822">
    <property type="entry name" value="GRPB DOMAIN PROTEIN (AFU_ORTHOLOGUE AFUA_1G01530)"/>
    <property type="match status" value="1"/>
</dbReference>
<name>V5FMN7_BYSSN</name>
<protein>
    <submittedName>
        <fullName evidence="1">GrpB domain protein</fullName>
    </submittedName>
</protein>
<dbReference type="InterPro" id="IPR043519">
    <property type="entry name" value="NT_sf"/>
</dbReference>
<dbReference type="InterPro" id="IPR007344">
    <property type="entry name" value="GrpB/CoaE"/>
</dbReference>
<sequence>MSTTEVTKHVEFDPNDVQRVAVRKEDRLEVVEYDPTWPESFRVISKRIRDALGDRAIDVIHVGSTSIPGLPAKNVIDVDLIVTDPSKEERYVADMEKAGFQFLHREPGWFQHRFFACAEPYSNVHCFGPNCPLVMQHQIFREWLMDPNHRDDFERYVLIKQAASRASLAAGERGDQYNLRKQPFIRDILDRAFKDRGLLD</sequence>
<comment type="caution">
    <text evidence="1">The sequence shown here is derived from an EMBL/GenBank/DDBJ whole genome shotgun (WGS) entry which is preliminary data.</text>
</comment>
<dbReference type="EMBL" id="BAUL01000288">
    <property type="protein sequence ID" value="GAD99259.1"/>
    <property type="molecule type" value="Genomic_DNA"/>
</dbReference>
<dbReference type="Proteomes" id="UP000018001">
    <property type="component" value="Unassembled WGS sequence"/>
</dbReference>
<dbReference type="Gene3D" id="3.30.460.10">
    <property type="entry name" value="Beta Polymerase, domain 2"/>
    <property type="match status" value="1"/>
</dbReference>
<reference evidence="2" key="1">
    <citation type="journal article" date="2014" name="Genome Announc.">
        <title>Draft genome sequence of the formaldehyde-resistant fungus Byssochlamys spectabilis No. 5 (anamorph Paecilomyces variotii No. 5) (NBRC109023).</title>
        <authorList>
            <person name="Oka T."/>
            <person name="Ekino K."/>
            <person name="Fukuda K."/>
            <person name="Nomura Y."/>
        </authorList>
    </citation>
    <scope>NUCLEOTIDE SEQUENCE [LARGE SCALE GENOMIC DNA]</scope>
    <source>
        <strain evidence="2">No. 5 / NBRC 109023</strain>
    </source>
</reference>
<accession>V5FMN7</accession>